<dbReference type="HOGENOM" id="CLU_1740661_0_0_1"/>
<proteinExistence type="predicted"/>
<keyword evidence="2" id="KW-1185">Reference proteome</keyword>
<dbReference type="GeneID" id="30059730"/>
<dbReference type="Proteomes" id="UP000009096">
    <property type="component" value="Chromosome 1"/>
</dbReference>
<dbReference type="AlphaFoldDB" id="W7LF58"/>
<evidence type="ECO:0000313" key="2">
    <source>
        <dbReference type="Proteomes" id="UP000009096"/>
    </source>
</evidence>
<name>W7LF58_GIBM7</name>
<protein>
    <submittedName>
        <fullName evidence="1">Uncharacterized protein</fullName>
    </submittedName>
</protein>
<gene>
    <name evidence="1" type="ORF">FVEG_01433</name>
</gene>
<organism evidence="1 2">
    <name type="scientific">Gibberella moniliformis (strain M3125 / FGSC 7600)</name>
    <name type="common">Maize ear and stalk rot fungus</name>
    <name type="synonym">Fusarium verticillioides</name>
    <dbReference type="NCBI Taxonomy" id="334819"/>
    <lineage>
        <taxon>Eukaryota</taxon>
        <taxon>Fungi</taxon>
        <taxon>Dikarya</taxon>
        <taxon>Ascomycota</taxon>
        <taxon>Pezizomycotina</taxon>
        <taxon>Sordariomycetes</taxon>
        <taxon>Hypocreomycetidae</taxon>
        <taxon>Hypocreales</taxon>
        <taxon>Nectriaceae</taxon>
        <taxon>Fusarium</taxon>
        <taxon>Fusarium fujikuroi species complex</taxon>
    </lineage>
</organism>
<dbReference type="VEuPathDB" id="FungiDB:FVEG_01433"/>
<dbReference type="KEGG" id="fvr:FVEG_01433"/>
<evidence type="ECO:0000313" key="1">
    <source>
        <dbReference type="EMBL" id="EWG38103.1"/>
    </source>
</evidence>
<dbReference type="RefSeq" id="XP_018744294.1">
    <property type="nucleotide sequence ID" value="XM_018888392.1"/>
</dbReference>
<reference evidence="1 2" key="1">
    <citation type="journal article" date="2010" name="Nature">
        <title>Comparative genomics reveals mobile pathogenicity chromosomes in Fusarium.</title>
        <authorList>
            <person name="Ma L.J."/>
            <person name="van der Does H.C."/>
            <person name="Borkovich K.A."/>
            <person name="Coleman J.J."/>
            <person name="Daboussi M.J."/>
            <person name="Di Pietro A."/>
            <person name="Dufresne M."/>
            <person name="Freitag M."/>
            <person name="Grabherr M."/>
            <person name="Henrissat B."/>
            <person name="Houterman P.M."/>
            <person name="Kang S."/>
            <person name="Shim W.B."/>
            <person name="Woloshuk C."/>
            <person name="Xie X."/>
            <person name="Xu J.R."/>
            <person name="Antoniw J."/>
            <person name="Baker S.E."/>
            <person name="Bluhm B.H."/>
            <person name="Breakspear A."/>
            <person name="Brown D.W."/>
            <person name="Butchko R.A."/>
            <person name="Chapman S."/>
            <person name="Coulson R."/>
            <person name="Coutinho P.M."/>
            <person name="Danchin E.G."/>
            <person name="Diener A."/>
            <person name="Gale L.R."/>
            <person name="Gardiner D.M."/>
            <person name="Goff S."/>
            <person name="Hammond-Kosack K.E."/>
            <person name="Hilburn K."/>
            <person name="Hua-Van A."/>
            <person name="Jonkers W."/>
            <person name="Kazan K."/>
            <person name="Kodira C.D."/>
            <person name="Koehrsen M."/>
            <person name="Kumar L."/>
            <person name="Lee Y.H."/>
            <person name="Li L."/>
            <person name="Manners J.M."/>
            <person name="Miranda-Saavedra D."/>
            <person name="Mukherjee M."/>
            <person name="Park G."/>
            <person name="Park J."/>
            <person name="Park S.Y."/>
            <person name="Proctor R.H."/>
            <person name="Regev A."/>
            <person name="Ruiz-Roldan M.C."/>
            <person name="Sain D."/>
            <person name="Sakthikumar S."/>
            <person name="Sykes S."/>
            <person name="Schwartz D.C."/>
            <person name="Turgeon B.G."/>
            <person name="Wapinski I."/>
            <person name="Yoder O."/>
            <person name="Young S."/>
            <person name="Zeng Q."/>
            <person name="Zhou S."/>
            <person name="Galagan J."/>
            <person name="Cuomo C.A."/>
            <person name="Kistler H.C."/>
            <person name="Rep M."/>
        </authorList>
    </citation>
    <scope>NUCLEOTIDE SEQUENCE [LARGE SCALE GENOMIC DNA]</scope>
    <source>
        <strain evidence="2">M3125 / FGSC 7600</strain>
    </source>
</reference>
<dbReference type="EMBL" id="DS022242">
    <property type="protein sequence ID" value="EWG38103.1"/>
    <property type="molecule type" value="Genomic_DNA"/>
</dbReference>
<accession>W7LF58</accession>
<dbReference type="EMBL" id="CM000578">
    <property type="protein sequence ID" value="EWG38103.1"/>
    <property type="molecule type" value="Genomic_DNA"/>
</dbReference>
<sequence>MWNMSRHSGSMTNQAAYIEIQSRIWKLLCMRTYFGGGKVKKDSSAITYTNRTGGRDCLIRRFLDVMLPAAVEDIRKGDQHTMTHRTRISVWIMTWTLHIKVYARTKASVDERDTVISRPSRMSFGYVPLNDIASNHVMPCQSMYVLSWQV</sequence>